<dbReference type="EMBL" id="PPEL01000043">
    <property type="protein sequence ID" value="PNV65178.1"/>
    <property type="molecule type" value="Genomic_DNA"/>
</dbReference>
<evidence type="ECO:0000256" key="1">
    <source>
        <dbReference type="ARBA" id="ARBA00022722"/>
    </source>
</evidence>
<name>A0A2K2U4P4_9ACTN</name>
<dbReference type="GO" id="GO:0004518">
    <property type="term" value="F:nuclease activity"/>
    <property type="evidence" value="ECO:0007669"/>
    <property type="project" value="UniProtKB-KW"/>
</dbReference>
<evidence type="ECO:0000313" key="6">
    <source>
        <dbReference type="EMBL" id="HJH43689.1"/>
    </source>
</evidence>
<protein>
    <submittedName>
        <fullName evidence="7">PIN domain-containing protein</fullName>
    </submittedName>
</protein>
<dbReference type="InterPro" id="IPR029060">
    <property type="entry name" value="PIN-like_dom_sf"/>
</dbReference>
<evidence type="ECO:0000256" key="4">
    <source>
        <dbReference type="ARBA" id="ARBA00022842"/>
    </source>
</evidence>
<keyword evidence="1" id="KW-0540">Nuclease</keyword>
<dbReference type="AlphaFoldDB" id="A0A2K2U4P4"/>
<keyword evidence="2" id="KW-0479">Metal-binding</keyword>
<organism evidence="7 8">
    <name type="scientific">Rubneribacter badeniensis</name>
    <dbReference type="NCBI Taxonomy" id="2070688"/>
    <lineage>
        <taxon>Bacteria</taxon>
        <taxon>Bacillati</taxon>
        <taxon>Actinomycetota</taxon>
        <taxon>Coriobacteriia</taxon>
        <taxon>Eggerthellales</taxon>
        <taxon>Eggerthellaceae</taxon>
        <taxon>Rubneribacter</taxon>
    </lineage>
</organism>
<dbReference type="RefSeq" id="WP_087195707.1">
    <property type="nucleotide sequence ID" value="NZ_PPEL01000043.1"/>
</dbReference>
<evidence type="ECO:0000313" key="7">
    <source>
        <dbReference type="EMBL" id="PNV65178.1"/>
    </source>
</evidence>
<keyword evidence="8" id="KW-1185">Reference proteome</keyword>
<dbReference type="SUPFAM" id="SSF88723">
    <property type="entry name" value="PIN domain-like"/>
    <property type="match status" value="1"/>
</dbReference>
<feature type="domain" description="PIN" evidence="5">
    <location>
        <begin position="5"/>
        <end position="121"/>
    </location>
</feature>
<gene>
    <name evidence="7" type="ORF">C2L80_07980</name>
    <name evidence="6" type="ORF">K8V16_07810</name>
</gene>
<proteinExistence type="predicted"/>
<comment type="caution">
    <text evidence="7">The sequence shown here is derived from an EMBL/GenBank/DDBJ whole genome shotgun (WGS) entry which is preliminary data.</text>
</comment>
<dbReference type="Proteomes" id="UP000236488">
    <property type="component" value="Unassembled WGS sequence"/>
</dbReference>
<accession>A0A2K2U4P4</accession>
<dbReference type="Pfam" id="PF13470">
    <property type="entry name" value="PIN_3"/>
    <property type="match status" value="1"/>
</dbReference>
<sequence>MAQAKLLLDTNIVIDYLNEREPYYQKARLLMIAGRVGEFDLWMSSSQITDLIYILSEGGAQSLIPLVLERLRGLRTFVNIHPASDSEIDRMLASSWKDPEDALLFEVALSIKADALITRNTSDFESGLIKAMDCEEFFDWMLRERGLCYDEVAI</sequence>
<dbReference type="InterPro" id="IPR002716">
    <property type="entry name" value="PIN_dom"/>
</dbReference>
<reference evidence="7 8" key="1">
    <citation type="journal article" date="2018" name="Int. J. Syst. Evol. Microbiol.">
        <title>Rubneribacter badeniensis gen. nov., sp. nov. and Enteroscipio rubneri gen. nov., sp. nov., new members of the Eggerthellaceae isolated from human faeces.</title>
        <authorList>
            <person name="Danylec N."/>
            <person name="Gobl A."/>
            <person name="Stoll D.A."/>
            <person name="Hetzer B."/>
            <person name="Kulling S.E."/>
            <person name="Huch M."/>
        </authorList>
    </citation>
    <scope>NUCLEOTIDE SEQUENCE [LARGE SCALE GENOMIC DNA]</scope>
    <source>
        <strain evidence="7 8">ResAG-85</strain>
    </source>
</reference>
<dbReference type="EMBL" id="DYZL01000168">
    <property type="protein sequence ID" value="HJH43689.1"/>
    <property type="molecule type" value="Genomic_DNA"/>
</dbReference>
<evidence type="ECO:0000259" key="5">
    <source>
        <dbReference type="Pfam" id="PF13470"/>
    </source>
</evidence>
<reference evidence="6" key="3">
    <citation type="submission" date="2021-09" db="EMBL/GenBank/DDBJ databases">
        <authorList>
            <person name="Gilroy R."/>
        </authorList>
    </citation>
    <scope>NUCLEOTIDE SEQUENCE</scope>
    <source>
        <strain evidence="6">USAMLcec12-2067</strain>
    </source>
</reference>
<evidence type="ECO:0000313" key="8">
    <source>
        <dbReference type="Proteomes" id="UP000236488"/>
    </source>
</evidence>
<keyword evidence="3" id="KW-0378">Hydrolase</keyword>
<dbReference type="Gene3D" id="3.40.50.1010">
    <property type="entry name" value="5'-nuclease"/>
    <property type="match status" value="1"/>
</dbReference>
<reference evidence="6" key="2">
    <citation type="journal article" date="2021" name="PeerJ">
        <title>Extensive microbial diversity within the chicken gut microbiome revealed by metagenomics and culture.</title>
        <authorList>
            <person name="Gilroy R."/>
            <person name="Ravi A."/>
            <person name="Getino M."/>
            <person name="Pursley I."/>
            <person name="Horton D.L."/>
            <person name="Alikhan N.F."/>
            <person name="Baker D."/>
            <person name="Gharbi K."/>
            <person name="Hall N."/>
            <person name="Watson M."/>
            <person name="Adriaenssens E.M."/>
            <person name="Foster-Nyarko E."/>
            <person name="Jarju S."/>
            <person name="Secka A."/>
            <person name="Antonio M."/>
            <person name="Oren A."/>
            <person name="Chaudhuri R.R."/>
            <person name="La Ragione R."/>
            <person name="Hildebrand F."/>
            <person name="Pallen M.J."/>
        </authorList>
    </citation>
    <scope>NUCLEOTIDE SEQUENCE</scope>
    <source>
        <strain evidence="6">USAMLcec12-2067</strain>
    </source>
</reference>
<evidence type="ECO:0000256" key="3">
    <source>
        <dbReference type="ARBA" id="ARBA00022801"/>
    </source>
</evidence>
<dbReference type="Proteomes" id="UP000789325">
    <property type="component" value="Unassembled WGS sequence"/>
</dbReference>
<keyword evidence="4" id="KW-0460">Magnesium</keyword>
<dbReference type="GO" id="GO:0016787">
    <property type="term" value="F:hydrolase activity"/>
    <property type="evidence" value="ECO:0007669"/>
    <property type="project" value="UniProtKB-KW"/>
</dbReference>
<dbReference type="GO" id="GO:0046872">
    <property type="term" value="F:metal ion binding"/>
    <property type="evidence" value="ECO:0007669"/>
    <property type="project" value="UniProtKB-KW"/>
</dbReference>
<evidence type="ECO:0000256" key="2">
    <source>
        <dbReference type="ARBA" id="ARBA00022723"/>
    </source>
</evidence>